<evidence type="ECO:0000256" key="2">
    <source>
        <dbReference type="ARBA" id="ARBA00023004"/>
    </source>
</evidence>
<keyword evidence="5" id="KW-1185">Reference proteome</keyword>
<reference evidence="4 5" key="1">
    <citation type="submission" date="2019-02" db="EMBL/GenBank/DDBJ databases">
        <title>Deep-cultivation of Planctomycetes and their phenomic and genomic characterization uncovers novel biology.</title>
        <authorList>
            <person name="Wiegand S."/>
            <person name="Jogler M."/>
            <person name="Boedeker C."/>
            <person name="Pinto D."/>
            <person name="Vollmers J."/>
            <person name="Rivas-Marin E."/>
            <person name="Kohn T."/>
            <person name="Peeters S.H."/>
            <person name="Heuer A."/>
            <person name="Rast P."/>
            <person name="Oberbeckmann S."/>
            <person name="Bunk B."/>
            <person name="Jeske O."/>
            <person name="Meyerdierks A."/>
            <person name="Storesund J.E."/>
            <person name="Kallscheuer N."/>
            <person name="Luecker S."/>
            <person name="Lage O.M."/>
            <person name="Pohl T."/>
            <person name="Merkel B.J."/>
            <person name="Hornburger P."/>
            <person name="Mueller R.-W."/>
            <person name="Bruemmer F."/>
            <person name="Labrenz M."/>
            <person name="Spormann A.M."/>
            <person name="Op Den Camp H."/>
            <person name="Overmann J."/>
            <person name="Amann R."/>
            <person name="Jetten M.S.M."/>
            <person name="Mascher T."/>
            <person name="Medema M.H."/>
            <person name="Devos D.P."/>
            <person name="Kaster A.-K."/>
            <person name="Ovreas L."/>
            <person name="Rohde M."/>
            <person name="Galperin M.Y."/>
            <person name="Jogler C."/>
        </authorList>
    </citation>
    <scope>NUCLEOTIDE SEQUENCE [LARGE SCALE GENOMIC DNA]</scope>
    <source>
        <strain evidence="4 5">Pla144</strain>
    </source>
</reference>
<dbReference type="RefSeq" id="WP_197530415.1">
    <property type="nucleotide sequence ID" value="NZ_SJPS01000001.1"/>
</dbReference>
<dbReference type="GO" id="GO:0005829">
    <property type="term" value="C:cytosol"/>
    <property type="evidence" value="ECO:0007669"/>
    <property type="project" value="TreeGrafter"/>
</dbReference>
<evidence type="ECO:0000256" key="1">
    <source>
        <dbReference type="ARBA" id="ARBA00022434"/>
    </source>
</evidence>
<dbReference type="InterPro" id="IPR012347">
    <property type="entry name" value="Ferritin-like"/>
</dbReference>
<dbReference type="Proteomes" id="UP000318437">
    <property type="component" value="Unassembled WGS sequence"/>
</dbReference>
<evidence type="ECO:0000313" key="4">
    <source>
        <dbReference type="EMBL" id="TWU30537.1"/>
    </source>
</evidence>
<dbReference type="PANTHER" id="PTHR30295:SF1">
    <property type="entry name" value="DNA PROTECTION DURING STARVATION PROTEIN"/>
    <property type="match status" value="1"/>
</dbReference>
<dbReference type="PANTHER" id="PTHR30295">
    <property type="entry name" value="BACTERIOFERRITIN"/>
    <property type="match status" value="1"/>
</dbReference>
<sequence length="151" mass="16591">MADNKEQVISLLSTAYSMEIETVLNYLANSVNLDGVRAEEIKKSLAADITEEIMHAQQLGRRIKQLGGLVPGAAALTLGNQIQPNDKTTDVVGVIKAVIDAEEQACAHYNKVIKATDGEDYVSQDLCIRLLADEEEHLILFRGFLKEYESA</sequence>
<comment type="caution">
    <text evidence="4">The sequence shown here is derived from an EMBL/GenBank/DDBJ whole genome shotgun (WGS) entry which is preliminary data.</text>
</comment>
<dbReference type="InterPro" id="IPR009040">
    <property type="entry name" value="Ferritin-like_diiron"/>
</dbReference>
<dbReference type="InterPro" id="IPR008331">
    <property type="entry name" value="Ferritin_DPS_dom"/>
</dbReference>
<evidence type="ECO:0000259" key="3">
    <source>
        <dbReference type="PROSITE" id="PS50905"/>
    </source>
</evidence>
<dbReference type="AlphaFoldDB" id="A0A5C6D4E4"/>
<name>A0A5C6D4E4_9BACT</name>
<dbReference type="PROSITE" id="PS50905">
    <property type="entry name" value="FERRITIN_LIKE"/>
    <property type="match status" value="1"/>
</dbReference>
<keyword evidence="2" id="KW-0408">Iron</keyword>
<proteinExistence type="predicted"/>
<organism evidence="4 5">
    <name type="scientific">Bythopirellula polymerisocia</name>
    <dbReference type="NCBI Taxonomy" id="2528003"/>
    <lineage>
        <taxon>Bacteria</taxon>
        <taxon>Pseudomonadati</taxon>
        <taxon>Planctomycetota</taxon>
        <taxon>Planctomycetia</taxon>
        <taxon>Pirellulales</taxon>
        <taxon>Lacipirellulaceae</taxon>
        <taxon>Bythopirellula</taxon>
    </lineage>
</organism>
<accession>A0A5C6D4E4</accession>
<evidence type="ECO:0000313" key="5">
    <source>
        <dbReference type="Proteomes" id="UP000318437"/>
    </source>
</evidence>
<protein>
    <submittedName>
        <fullName evidence="4">Ferritin-like domain protein</fullName>
    </submittedName>
</protein>
<dbReference type="EMBL" id="SJPS01000001">
    <property type="protein sequence ID" value="TWU30537.1"/>
    <property type="molecule type" value="Genomic_DNA"/>
</dbReference>
<feature type="domain" description="Ferritin-like diiron" evidence="3">
    <location>
        <begin position="2"/>
        <end position="151"/>
    </location>
</feature>
<keyword evidence="1" id="KW-0409">Iron storage</keyword>
<dbReference type="SUPFAM" id="SSF47240">
    <property type="entry name" value="Ferritin-like"/>
    <property type="match status" value="1"/>
</dbReference>
<dbReference type="GO" id="GO:0008199">
    <property type="term" value="F:ferric iron binding"/>
    <property type="evidence" value="ECO:0007669"/>
    <property type="project" value="InterPro"/>
</dbReference>
<dbReference type="GO" id="GO:0004322">
    <property type="term" value="F:ferroxidase activity"/>
    <property type="evidence" value="ECO:0007669"/>
    <property type="project" value="TreeGrafter"/>
</dbReference>
<dbReference type="InterPro" id="IPR009078">
    <property type="entry name" value="Ferritin-like_SF"/>
</dbReference>
<dbReference type="GO" id="GO:0020037">
    <property type="term" value="F:heme binding"/>
    <property type="evidence" value="ECO:0007669"/>
    <property type="project" value="TreeGrafter"/>
</dbReference>
<dbReference type="Gene3D" id="1.20.1260.10">
    <property type="match status" value="1"/>
</dbReference>
<dbReference type="GO" id="GO:0006879">
    <property type="term" value="P:intracellular iron ion homeostasis"/>
    <property type="evidence" value="ECO:0007669"/>
    <property type="project" value="UniProtKB-KW"/>
</dbReference>
<dbReference type="Pfam" id="PF00210">
    <property type="entry name" value="Ferritin"/>
    <property type="match status" value="1"/>
</dbReference>
<gene>
    <name evidence="4" type="ORF">Pla144_13250</name>
</gene>